<dbReference type="EMBL" id="UINC01001150">
    <property type="protein sequence ID" value="SUZ72373.1"/>
    <property type="molecule type" value="Genomic_DNA"/>
</dbReference>
<dbReference type="SUPFAM" id="SSF49777">
    <property type="entry name" value="PEBP-like"/>
    <property type="match status" value="1"/>
</dbReference>
<dbReference type="CDD" id="cd00865">
    <property type="entry name" value="PEBP_bact_arch"/>
    <property type="match status" value="1"/>
</dbReference>
<dbReference type="PANTHER" id="PTHR30289:SF1">
    <property type="entry name" value="PEBP (PHOSPHATIDYLETHANOLAMINE-BINDING PROTEIN) FAMILY PROTEIN"/>
    <property type="match status" value="1"/>
</dbReference>
<dbReference type="PANTHER" id="PTHR30289">
    <property type="entry name" value="UNCHARACTERIZED PROTEIN YBCL-RELATED"/>
    <property type="match status" value="1"/>
</dbReference>
<dbReference type="InterPro" id="IPR036610">
    <property type="entry name" value="PEBP-like_sf"/>
</dbReference>
<evidence type="ECO:0008006" key="2">
    <source>
        <dbReference type="Google" id="ProtNLM"/>
    </source>
</evidence>
<reference evidence="1" key="1">
    <citation type="submission" date="2018-05" db="EMBL/GenBank/DDBJ databases">
        <authorList>
            <person name="Lanie J.A."/>
            <person name="Ng W.-L."/>
            <person name="Kazmierczak K.M."/>
            <person name="Andrzejewski T.M."/>
            <person name="Davidsen T.M."/>
            <person name="Wayne K.J."/>
            <person name="Tettelin H."/>
            <person name="Glass J.I."/>
            <person name="Rusch D."/>
            <person name="Podicherti R."/>
            <person name="Tsui H.-C.T."/>
            <person name="Winkler M.E."/>
        </authorList>
    </citation>
    <scope>NUCLEOTIDE SEQUENCE</scope>
</reference>
<dbReference type="InterPro" id="IPR005247">
    <property type="entry name" value="YbhB_YbcL/LppC-like"/>
</dbReference>
<name>A0A381Q455_9ZZZZ</name>
<evidence type="ECO:0000313" key="1">
    <source>
        <dbReference type="EMBL" id="SUZ72373.1"/>
    </source>
</evidence>
<protein>
    <recommendedName>
        <fullName evidence="2">YbhB/YbcL family Raf kinase inhibitor-like protein</fullName>
    </recommendedName>
</protein>
<organism evidence="1">
    <name type="scientific">marine metagenome</name>
    <dbReference type="NCBI Taxonomy" id="408172"/>
    <lineage>
        <taxon>unclassified sequences</taxon>
        <taxon>metagenomes</taxon>
        <taxon>ecological metagenomes</taxon>
    </lineage>
</organism>
<dbReference type="InterPro" id="IPR008914">
    <property type="entry name" value="PEBP"/>
</dbReference>
<sequence length="178" mass="18561">MSNPPSPYDFLPEVPTFQISSDDVSEGEMLAMPQVSGIFGAGGEDVSPHLSWAGAPEETQSYAVTCFDPDAPTGSGFWHWVVYDIPADVTELTTGAGSQDGSGLPAGAKQLRNDAGLSGYLGSAPPAGHGAHRYMFAVHALNAASLPITEEVTPAICGFNMFGITVARAVVTPVYEQN</sequence>
<dbReference type="NCBIfam" id="TIGR00481">
    <property type="entry name" value="YbhB/YbcL family Raf kinase inhibitor-like protein"/>
    <property type="match status" value="1"/>
</dbReference>
<dbReference type="AlphaFoldDB" id="A0A381Q455"/>
<dbReference type="Gene3D" id="3.90.280.10">
    <property type="entry name" value="PEBP-like"/>
    <property type="match status" value="1"/>
</dbReference>
<proteinExistence type="predicted"/>
<gene>
    <name evidence="1" type="ORF">METZ01_LOCUS25227</name>
</gene>
<dbReference type="Pfam" id="PF01161">
    <property type="entry name" value="PBP"/>
    <property type="match status" value="1"/>
</dbReference>
<accession>A0A381Q455</accession>